<feature type="chain" id="PRO_5015486791" evidence="2">
    <location>
        <begin position="24"/>
        <end position="124"/>
    </location>
</feature>
<dbReference type="EMBL" id="QAON01000004">
    <property type="protein sequence ID" value="PTQ90006.1"/>
    <property type="molecule type" value="Genomic_DNA"/>
</dbReference>
<reference evidence="4 5" key="1">
    <citation type="submission" date="2018-04" db="EMBL/GenBank/DDBJ databases">
        <title>Genomic Encyclopedia of Archaeal and Bacterial Type Strains, Phase II (KMG-II): from individual species to whole genera.</title>
        <authorList>
            <person name="Goeker M."/>
        </authorList>
    </citation>
    <scope>NUCLEOTIDE SEQUENCE [LARGE SCALE GENOMIC DNA]</scope>
    <source>
        <strain evidence="4 5">DSM 5822</strain>
    </source>
</reference>
<gene>
    <name evidence="4" type="ORF">C8N29_10444</name>
</gene>
<protein>
    <submittedName>
        <fullName evidence="4">Glycine zipper 2TM protein</fullName>
    </submittedName>
</protein>
<evidence type="ECO:0000256" key="1">
    <source>
        <dbReference type="SAM" id="MobiDB-lite"/>
    </source>
</evidence>
<dbReference type="AlphaFoldDB" id="A0A2T5J0T5"/>
<proteinExistence type="predicted"/>
<keyword evidence="2" id="KW-0732">Signal</keyword>
<dbReference type="Proteomes" id="UP000244223">
    <property type="component" value="Unassembled WGS sequence"/>
</dbReference>
<dbReference type="RefSeq" id="WP_204509281.1">
    <property type="nucleotide sequence ID" value="NZ_QAON01000004.1"/>
</dbReference>
<dbReference type="Pfam" id="PF13441">
    <property type="entry name" value="Gly-zipper_YMGG"/>
    <property type="match status" value="1"/>
</dbReference>
<evidence type="ECO:0000256" key="2">
    <source>
        <dbReference type="SAM" id="SignalP"/>
    </source>
</evidence>
<feature type="signal peptide" evidence="2">
    <location>
        <begin position="1"/>
        <end position="23"/>
    </location>
</feature>
<keyword evidence="5" id="KW-1185">Reference proteome</keyword>
<sequence length="124" mass="12864">MMKTHILATSLLLGVFTSTSILAADSGSVVGGAVGGAIGAAIGHDMNGRDGAIIGAAIGGATGAAIGSSGQKQTTVVKEHVVVQQPQPVVVQKVVYVKEAKHHRGHGKHKGWYKKHKHHHHDHH</sequence>
<feature type="region of interest" description="Disordered" evidence="1">
    <location>
        <begin position="101"/>
        <end position="124"/>
    </location>
</feature>
<name>A0A2T5J0T5_9GAMM</name>
<comment type="caution">
    <text evidence="4">The sequence shown here is derived from an EMBL/GenBank/DDBJ whole genome shotgun (WGS) entry which is preliminary data.</text>
</comment>
<feature type="domain" description="YMGG-like Gly-zipper" evidence="3">
    <location>
        <begin position="27"/>
        <end position="68"/>
    </location>
</feature>
<evidence type="ECO:0000313" key="4">
    <source>
        <dbReference type="EMBL" id="PTQ90006.1"/>
    </source>
</evidence>
<evidence type="ECO:0000259" key="3">
    <source>
        <dbReference type="Pfam" id="PF13441"/>
    </source>
</evidence>
<evidence type="ECO:0000313" key="5">
    <source>
        <dbReference type="Proteomes" id="UP000244223"/>
    </source>
</evidence>
<dbReference type="InterPro" id="IPR027367">
    <property type="entry name" value="Gly-zipper_YMGG"/>
</dbReference>
<organism evidence="4 5">
    <name type="scientific">Agitococcus lubricus</name>
    <dbReference type="NCBI Taxonomy" id="1077255"/>
    <lineage>
        <taxon>Bacteria</taxon>
        <taxon>Pseudomonadati</taxon>
        <taxon>Pseudomonadota</taxon>
        <taxon>Gammaproteobacteria</taxon>
        <taxon>Moraxellales</taxon>
        <taxon>Moraxellaceae</taxon>
        <taxon>Agitococcus</taxon>
    </lineage>
</organism>
<accession>A0A2T5J0T5</accession>